<organism evidence="2 3">
    <name type="scientific">Cinchona calisaya</name>
    <dbReference type="NCBI Taxonomy" id="153742"/>
    <lineage>
        <taxon>Eukaryota</taxon>
        <taxon>Viridiplantae</taxon>
        <taxon>Streptophyta</taxon>
        <taxon>Embryophyta</taxon>
        <taxon>Tracheophyta</taxon>
        <taxon>Spermatophyta</taxon>
        <taxon>Magnoliopsida</taxon>
        <taxon>eudicotyledons</taxon>
        <taxon>Gunneridae</taxon>
        <taxon>Pentapetalae</taxon>
        <taxon>asterids</taxon>
        <taxon>lamiids</taxon>
        <taxon>Gentianales</taxon>
        <taxon>Rubiaceae</taxon>
        <taxon>Cinchonoideae</taxon>
        <taxon>Cinchoneae</taxon>
        <taxon>Cinchona</taxon>
    </lineage>
</organism>
<dbReference type="EMBL" id="JBJUIK010000003">
    <property type="protein sequence ID" value="KAL3532084.1"/>
    <property type="molecule type" value="Genomic_DNA"/>
</dbReference>
<evidence type="ECO:0000313" key="3">
    <source>
        <dbReference type="Proteomes" id="UP001630127"/>
    </source>
</evidence>
<evidence type="ECO:0000259" key="1">
    <source>
        <dbReference type="PROSITE" id="PS50181"/>
    </source>
</evidence>
<name>A0ABD3ALX6_9GENT</name>
<accession>A0ABD3ALX6</accession>
<dbReference type="InterPro" id="IPR036047">
    <property type="entry name" value="F-box-like_dom_sf"/>
</dbReference>
<proteinExistence type="predicted"/>
<comment type="caution">
    <text evidence="2">The sequence shown here is derived from an EMBL/GenBank/DDBJ whole genome shotgun (WGS) entry which is preliminary data.</text>
</comment>
<sequence>MTECINSFQLPEDVILEIFSRLPVKSLLRFRSVCKYWCPDFVAKHFHHQTNQEKLFVHCHHVYDSNHHALSFFPDDYLAGISSDFQHHIPTPTSFSAVLGPMDGLVFLYDDHNLMAIWNPETKEVKHLLPLLVQSPASSESLLSLYSPIFGFGKDPSCNDFKIKNYTVSNLCNCNTYLDGFYYWRAISNCKIFAFDVRIEIFSEIKTPDAFKSMQRKLALYKDCLAIYAYNRRAHELSDIRVMEVEESRTKKMTVGPLLNISSVLGYWKNGEIAIKTRRLRPALFHPDDTKEIRILGPLTNINCYCKQIYTNPSPIPGIREISAGGGD</sequence>
<dbReference type="PROSITE" id="PS50181">
    <property type="entry name" value="FBOX"/>
    <property type="match status" value="1"/>
</dbReference>
<dbReference type="SUPFAM" id="SSF81383">
    <property type="entry name" value="F-box domain"/>
    <property type="match status" value="1"/>
</dbReference>
<feature type="domain" description="F-box" evidence="1">
    <location>
        <begin position="4"/>
        <end position="37"/>
    </location>
</feature>
<dbReference type="Proteomes" id="UP001630127">
    <property type="component" value="Unassembled WGS sequence"/>
</dbReference>
<dbReference type="Pfam" id="PF00646">
    <property type="entry name" value="F-box"/>
    <property type="match status" value="1"/>
</dbReference>
<gene>
    <name evidence="2" type="ORF">ACH5RR_005605</name>
</gene>
<dbReference type="SMART" id="SM00256">
    <property type="entry name" value="FBOX"/>
    <property type="match status" value="1"/>
</dbReference>
<reference evidence="2 3" key="1">
    <citation type="submission" date="2024-11" db="EMBL/GenBank/DDBJ databases">
        <title>A near-complete genome assembly of Cinchona calisaya.</title>
        <authorList>
            <person name="Lian D.C."/>
            <person name="Zhao X.W."/>
            <person name="Wei L."/>
        </authorList>
    </citation>
    <scope>NUCLEOTIDE SEQUENCE [LARGE SCALE GENOMIC DNA]</scope>
    <source>
        <tissue evidence="2">Nenye</tissue>
    </source>
</reference>
<dbReference type="PANTHER" id="PTHR31111:SF136">
    <property type="entry name" value="F-BOX ASSOCIATED DOMAIN-CONTAINING PROTEIN"/>
    <property type="match status" value="1"/>
</dbReference>
<protein>
    <recommendedName>
        <fullName evidence="1">F-box domain-containing protein</fullName>
    </recommendedName>
</protein>
<dbReference type="Gene3D" id="1.20.1280.50">
    <property type="match status" value="1"/>
</dbReference>
<keyword evidence="3" id="KW-1185">Reference proteome</keyword>
<evidence type="ECO:0000313" key="2">
    <source>
        <dbReference type="EMBL" id="KAL3532084.1"/>
    </source>
</evidence>
<dbReference type="InterPro" id="IPR001810">
    <property type="entry name" value="F-box_dom"/>
</dbReference>
<dbReference type="AlphaFoldDB" id="A0ABD3ALX6"/>
<dbReference type="CDD" id="cd22157">
    <property type="entry name" value="F-box_AtFBW1-like"/>
    <property type="match status" value="1"/>
</dbReference>
<dbReference type="PANTHER" id="PTHR31111">
    <property type="entry name" value="BNAA05G37150D PROTEIN-RELATED"/>
    <property type="match status" value="1"/>
</dbReference>